<evidence type="ECO:0000256" key="4">
    <source>
        <dbReference type="ARBA" id="ARBA00023163"/>
    </source>
</evidence>
<dbReference type="Pfam" id="PF00126">
    <property type="entry name" value="HTH_1"/>
    <property type="match status" value="1"/>
</dbReference>
<feature type="domain" description="HTH lysR-type" evidence="5">
    <location>
        <begin position="1"/>
        <end position="58"/>
    </location>
</feature>
<evidence type="ECO:0000313" key="6">
    <source>
        <dbReference type="EMBL" id="NVN41692.1"/>
    </source>
</evidence>
<keyword evidence="4" id="KW-0804">Transcription</keyword>
<organism evidence="6 7">
    <name type="scientific">Ameyamaea chiangmaiensis</name>
    <dbReference type="NCBI Taxonomy" id="442969"/>
    <lineage>
        <taxon>Bacteria</taxon>
        <taxon>Pseudomonadati</taxon>
        <taxon>Pseudomonadota</taxon>
        <taxon>Alphaproteobacteria</taxon>
        <taxon>Acetobacterales</taxon>
        <taxon>Acetobacteraceae</taxon>
        <taxon>Ameyamaea</taxon>
    </lineage>
</organism>
<dbReference type="InterPro" id="IPR036388">
    <property type="entry name" value="WH-like_DNA-bd_sf"/>
</dbReference>
<sequence>MNVKALDLFVVVAASASLRQAAQKLGMTPTALSRQIDALEHYFNAELIDRNASGMRLSEAGAILARRAPGLVNDLRATRALLDDLRGLQRGTVTVQAGGAMLAEFLVPVVTALHQRYPGIRFHIRESRVSDLFTALTDFAADLGVSIFTPETARGFVQWGCAVDHAVIVGADHPLVGGGPVSMAALTRHALALPDETYGVRRRLDRAAAEARTTLDPVFVTGSLVAQKELAIRGIAALVLPPICCRREIANGQLVAVPLSRGAAIETSIDLCVVPGRGMPFAARALHKALRQFLEEQGRIGL</sequence>
<comment type="similarity">
    <text evidence="1">Belongs to the LysR transcriptional regulatory family.</text>
</comment>
<name>A0A850PIR0_9PROT</name>
<dbReference type="GO" id="GO:0003677">
    <property type="term" value="F:DNA binding"/>
    <property type="evidence" value="ECO:0007669"/>
    <property type="project" value="UniProtKB-KW"/>
</dbReference>
<gene>
    <name evidence="6" type="ORF">HUK82_14115</name>
</gene>
<dbReference type="InterPro" id="IPR050950">
    <property type="entry name" value="HTH-type_LysR_regulators"/>
</dbReference>
<evidence type="ECO:0000256" key="3">
    <source>
        <dbReference type="ARBA" id="ARBA00023125"/>
    </source>
</evidence>
<evidence type="ECO:0000259" key="5">
    <source>
        <dbReference type="PROSITE" id="PS50931"/>
    </source>
</evidence>
<dbReference type="Gene3D" id="1.10.10.10">
    <property type="entry name" value="Winged helix-like DNA-binding domain superfamily/Winged helix DNA-binding domain"/>
    <property type="match status" value="1"/>
</dbReference>
<comment type="caution">
    <text evidence="6">The sequence shown here is derived from an EMBL/GenBank/DDBJ whole genome shotgun (WGS) entry which is preliminary data.</text>
</comment>
<keyword evidence="3" id="KW-0238">DNA-binding</keyword>
<keyword evidence="7" id="KW-1185">Reference proteome</keyword>
<dbReference type="Pfam" id="PF03466">
    <property type="entry name" value="LysR_substrate"/>
    <property type="match status" value="1"/>
</dbReference>
<dbReference type="InterPro" id="IPR000847">
    <property type="entry name" value="LysR_HTH_N"/>
</dbReference>
<evidence type="ECO:0000313" key="7">
    <source>
        <dbReference type="Proteomes" id="UP000585665"/>
    </source>
</evidence>
<dbReference type="GO" id="GO:0005829">
    <property type="term" value="C:cytosol"/>
    <property type="evidence" value="ECO:0007669"/>
    <property type="project" value="TreeGrafter"/>
</dbReference>
<evidence type="ECO:0000256" key="2">
    <source>
        <dbReference type="ARBA" id="ARBA00023015"/>
    </source>
</evidence>
<dbReference type="Proteomes" id="UP000585665">
    <property type="component" value="Unassembled WGS sequence"/>
</dbReference>
<accession>A0A850PIR0</accession>
<dbReference type="SUPFAM" id="SSF53850">
    <property type="entry name" value="Periplasmic binding protein-like II"/>
    <property type="match status" value="1"/>
</dbReference>
<dbReference type="EMBL" id="JABXXR010000167">
    <property type="protein sequence ID" value="NVN41692.1"/>
    <property type="molecule type" value="Genomic_DNA"/>
</dbReference>
<dbReference type="InterPro" id="IPR005119">
    <property type="entry name" value="LysR_subst-bd"/>
</dbReference>
<protein>
    <submittedName>
        <fullName evidence="6">LysR family transcriptional regulator</fullName>
    </submittedName>
</protein>
<proteinExistence type="inferred from homology"/>
<dbReference type="PANTHER" id="PTHR30419">
    <property type="entry name" value="HTH-TYPE TRANSCRIPTIONAL REGULATOR YBHD"/>
    <property type="match status" value="1"/>
</dbReference>
<keyword evidence="2" id="KW-0805">Transcription regulation</keyword>
<reference evidence="6 7" key="1">
    <citation type="submission" date="2020-06" db="EMBL/GenBank/DDBJ databases">
        <title>Description of novel acetic acid bacteria.</title>
        <authorList>
            <person name="Sombolestani A."/>
        </authorList>
    </citation>
    <scope>NUCLEOTIDE SEQUENCE [LARGE SCALE GENOMIC DNA]</scope>
    <source>
        <strain evidence="6 7">LMG 27010</strain>
    </source>
</reference>
<dbReference type="Gene3D" id="3.40.190.290">
    <property type="match status" value="1"/>
</dbReference>
<dbReference type="AlphaFoldDB" id="A0A850PIR0"/>
<dbReference type="GO" id="GO:0003700">
    <property type="term" value="F:DNA-binding transcription factor activity"/>
    <property type="evidence" value="ECO:0007669"/>
    <property type="project" value="InterPro"/>
</dbReference>
<evidence type="ECO:0000256" key="1">
    <source>
        <dbReference type="ARBA" id="ARBA00009437"/>
    </source>
</evidence>
<dbReference type="SUPFAM" id="SSF46785">
    <property type="entry name" value="Winged helix' DNA-binding domain"/>
    <property type="match status" value="1"/>
</dbReference>
<dbReference type="InterPro" id="IPR036390">
    <property type="entry name" value="WH_DNA-bd_sf"/>
</dbReference>
<dbReference type="PANTHER" id="PTHR30419:SF8">
    <property type="entry name" value="NITROGEN ASSIMILATION TRANSCRIPTIONAL ACTIVATOR-RELATED"/>
    <property type="match status" value="1"/>
</dbReference>
<dbReference type="PROSITE" id="PS50931">
    <property type="entry name" value="HTH_LYSR"/>
    <property type="match status" value="1"/>
</dbReference>